<protein>
    <submittedName>
        <fullName evidence="3">Uncharacterized protein</fullName>
    </submittedName>
</protein>
<keyword evidence="2" id="KW-0472">Membrane</keyword>
<reference evidence="3 4" key="1">
    <citation type="journal article" date="2014" name="Antonie Van Leeuwenhoek">
        <title>Hyphomonas beringensis sp. nov. and Hyphomonas chukchiensis sp. nov., isolated from surface seawater of the Bering Sea and Chukchi Sea.</title>
        <authorList>
            <person name="Li C."/>
            <person name="Lai Q."/>
            <person name="Li G."/>
            <person name="Dong C."/>
            <person name="Wang J."/>
            <person name="Liao Y."/>
            <person name="Shao Z."/>
        </authorList>
    </citation>
    <scope>NUCLEOTIDE SEQUENCE [LARGE SCALE GENOMIC DNA]</scope>
    <source>
        <strain evidence="3 4">22II1-22F38</strain>
    </source>
</reference>
<keyword evidence="2" id="KW-0812">Transmembrane</keyword>
<evidence type="ECO:0000256" key="2">
    <source>
        <dbReference type="SAM" id="Phobius"/>
    </source>
</evidence>
<feature type="transmembrane region" description="Helical" evidence="2">
    <location>
        <begin position="30"/>
        <end position="55"/>
    </location>
</feature>
<comment type="caution">
    <text evidence="3">The sequence shown here is derived from an EMBL/GenBank/DDBJ whole genome shotgun (WGS) entry which is preliminary data.</text>
</comment>
<organism evidence="3 4">
    <name type="scientific">Hyphomonas atlantica</name>
    <dbReference type="NCBI Taxonomy" id="1280948"/>
    <lineage>
        <taxon>Bacteria</taxon>
        <taxon>Pseudomonadati</taxon>
        <taxon>Pseudomonadota</taxon>
        <taxon>Alphaproteobacteria</taxon>
        <taxon>Hyphomonadales</taxon>
        <taxon>Hyphomonadaceae</taxon>
        <taxon>Hyphomonas</taxon>
    </lineage>
</organism>
<gene>
    <name evidence="3" type="ORF">HY36_15400</name>
</gene>
<keyword evidence="2" id="KW-1133">Transmembrane helix</keyword>
<dbReference type="Proteomes" id="UP000024547">
    <property type="component" value="Unassembled WGS sequence"/>
</dbReference>
<sequence>MSLQSESGTSPVTSLDLLRELQGEQKAFRFLIRALAVLLVTAAVIAVGSVIYFYVALQGLKSEYAHQARLNEINLRIVAGEASRQRESTQAQLVAIREENESARRQAELSRELQQAGSARQIAAYKDRAVNIARSHVLGKTMNEVTSQVVSMVLRADEGGVRLLRDEEHQLLQAALDDWGGEVDSANVRAAFERLMDAEALSDQAMGAAGLAMLEYRAADEASLVWSQGCSTVVDYVNQATARDLDAPMLLIWKGQCLRKRGDALLAYRAFSEAAHLIGADSEDITLEQEQMAHHGVGTTLVALAAQRELPEGRLYEEALQEALSELRIAARIRAERGATQVGVAYTEENIGFIHILDEDWPTALEHTQRIDDILPLAWNLTVRHIAARENEAALRQAGASQDALDYMETIQDETAMVLSLMDCDQIDKPELQRLLPARFEETVESLSAHCVLEAERS</sequence>
<dbReference type="AlphaFoldDB" id="A0A059E542"/>
<proteinExistence type="predicted"/>
<name>A0A059E542_9PROT</name>
<evidence type="ECO:0000313" key="3">
    <source>
        <dbReference type="EMBL" id="KCZ62753.1"/>
    </source>
</evidence>
<evidence type="ECO:0000256" key="1">
    <source>
        <dbReference type="SAM" id="Coils"/>
    </source>
</evidence>
<keyword evidence="4" id="KW-1185">Reference proteome</keyword>
<dbReference type="PATRIC" id="fig|1280948.3.peg.1314"/>
<dbReference type="OrthoDB" id="7614944at2"/>
<dbReference type="EMBL" id="AWFH01000008">
    <property type="protein sequence ID" value="KCZ62753.1"/>
    <property type="molecule type" value="Genomic_DNA"/>
</dbReference>
<feature type="coiled-coil region" evidence="1">
    <location>
        <begin position="79"/>
        <end position="113"/>
    </location>
</feature>
<dbReference type="RefSeq" id="WP_035550121.1">
    <property type="nucleotide sequence ID" value="NZ_AWFH01000008.1"/>
</dbReference>
<evidence type="ECO:0000313" key="4">
    <source>
        <dbReference type="Proteomes" id="UP000024547"/>
    </source>
</evidence>
<keyword evidence="1" id="KW-0175">Coiled coil</keyword>
<dbReference type="STRING" id="1280948.HY36_15400"/>
<accession>A0A059E542</accession>